<dbReference type="HOGENOM" id="CLU_009281_3_3_12"/>
<dbReference type="PIRSF" id="PIRSF000538">
    <property type="entry name" value="GlpK"/>
    <property type="match status" value="1"/>
</dbReference>
<dbReference type="eggNOG" id="COG1070">
    <property type="taxonomic scope" value="Bacteria"/>
</dbReference>
<dbReference type="InterPro" id="IPR018483">
    <property type="entry name" value="Carb_kinase_FGGY_CS"/>
</dbReference>
<dbReference type="AlphaFoldDB" id="H9UKL2"/>
<name>H9UKL2_SPIAZ</name>
<evidence type="ECO:0000313" key="8">
    <source>
        <dbReference type="Proteomes" id="UP000007383"/>
    </source>
</evidence>
<evidence type="ECO:0000259" key="6">
    <source>
        <dbReference type="Pfam" id="PF02782"/>
    </source>
</evidence>
<evidence type="ECO:0000256" key="1">
    <source>
        <dbReference type="ARBA" id="ARBA00009156"/>
    </source>
</evidence>
<keyword evidence="8" id="KW-1185">Reference proteome</keyword>
<organism evidence="7 8">
    <name type="scientific">Spirochaeta africana (strain ATCC 700263 / DSM 8902 / Z-7692)</name>
    <dbReference type="NCBI Taxonomy" id="889378"/>
    <lineage>
        <taxon>Bacteria</taxon>
        <taxon>Pseudomonadati</taxon>
        <taxon>Spirochaetota</taxon>
        <taxon>Spirochaetia</taxon>
        <taxon>Spirochaetales</taxon>
        <taxon>Spirochaetaceae</taxon>
        <taxon>Spirochaeta</taxon>
    </lineage>
</organism>
<dbReference type="STRING" id="889378.Spiaf_2005"/>
<gene>
    <name evidence="7" type="ordered locus">Spiaf_2005</name>
</gene>
<dbReference type="CDD" id="cd00366">
    <property type="entry name" value="ASKHA_NBD_FGGY"/>
    <property type="match status" value="1"/>
</dbReference>
<reference evidence="8" key="1">
    <citation type="journal article" date="2013" name="Stand. Genomic Sci.">
        <title>Complete genome sequence of the halophilic bacterium Spirochaeta africana type strain (Z-7692(T)) from the alkaline Lake Magadi in the East African Rift.</title>
        <authorList>
            <person name="Liolos K."/>
            <person name="Abt B."/>
            <person name="Scheuner C."/>
            <person name="Teshima H."/>
            <person name="Held B."/>
            <person name="Lapidus A."/>
            <person name="Nolan M."/>
            <person name="Lucas S."/>
            <person name="Deshpande S."/>
            <person name="Cheng J.F."/>
            <person name="Tapia R."/>
            <person name="Goodwin L.A."/>
            <person name="Pitluck S."/>
            <person name="Pagani I."/>
            <person name="Ivanova N."/>
            <person name="Mavromatis K."/>
            <person name="Mikhailova N."/>
            <person name="Huntemann M."/>
            <person name="Pati A."/>
            <person name="Chen A."/>
            <person name="Palaniappan K."/>
            <person name="Land M."/>
            <person name="Rohde M."/>
            <person name="Tindall B.J."/>
            <person name="Detter J.C."/>
            <person name="Goker M."/>
            <person name="Bristow J."/>
            <person name="Eisen J.A."/>
            <person name="Markowitz V."/>
            <person name="Hugenholtz P."/>
            <person name="Woyke T."/>
            <person name="Klenk H.P."/>
            <person name="Kyrpides N.C."/>
        </authorList>
    </citation>
    <scope>NUCLEOTIDE SEQUENCE</scope>
    <source>
        <strain evidence="8">ATCC 700263 / DSM 8902 / Z-7692</strain>
    </source>
</reference>
<dbReference type="Pfam" id="PF00370">
    <property type="entry name" value="FGGY_N"/>
    <property type="match status" value="2"/>
</dbReference>
<comment type="similarity">
    <text evidence="1 4">Belongs to the FGGY kinase family.</text>
</comment>
<dbReference type="GO" id="GO:0016773">
    <property type="term" value="F:phosphotransferase activity, alcohol group as acceptor"/>
    <property type="evidence" value="ECO:0007669"/>
    <property type="project" value="InterPro"/>
</dbReference>
<dbReference type="PANTHER" id="PTHR43095">
    <property type="entry name" value="SUGAR KINASE"/>
    <property type="match status" value="1"/>
</dbReference>
<dbReference type="InterPro" id="IPR000577">
    <property type="entry name" value="Carb_kinase_FGGY"/>
</dbReference>
<accession>H9UKL2</accession>
<dbReference type="InterPro" id="IPR043129">
    <property type="entry name" value="ATPase_NBD"/>
</dbReference>
<evidence type="ECO:0000256" key="4">
    <source>
        <dbReference type="RuleBase" id="RU003733"/>
    </source>
</evidence>
<dbReference type="PANTHER" id="PTHR43095:SF5">
    <property type="entry name" value="XYLULOSE KINASE"/>
    <property type="match status" value="1"/>
</dbReference>
<sequence length="465" mass="50247">MQNQLCLSVDIGTSSIKAGLLDYRGHLVDSTRAAIHYPENRFDRLNPDELMRAFKTAVSGLSLCQQVAVMAISGNGPTLVPIDASGKHLNTVLMWLDRRDVPGKGSSFFLPKASWLQQHDAETFRQTNTLLSCAEYVGYRLTGQLHTASPSTEFDPLFWDPSSLAAYGLSPELFPPFLRPAQVVGALQPAIAAELGIPSGIPLAAAGSDFLMSLLGTAAVDVGMVCDRAGSSEGINYCSARAVQDTRLRSLPHVIPGLSNVAGILSSTGLLFEWYRRFTGTQDMSYHHMLEMIAGAQSPAPWFFPTLHAGASWEFHHGMFYGLGAGHGAAEMGRAVVESIGFAVRETIDILRSVVGDIPAMRSCGGQARNHIWNQMKADIAGVVIEIPEVPEAELVGGAACCFTALGVYPDIATASRAMVRIIRCYEPEPAAQERFHEQYQAYTAAYAALREVAATRIASPDRFL</sequence>
<dbReference type="Proteomes" id="UP000007383">
    <property type="component" value="Chromosome"/>
</dbReference>
<protein>
    <submittedName>
        <fullName evidence="7">Pentulose/hexulose kinase</fullName>
    </submittedName>
</protein>
<dbReference type="Pfam" id="PF02782">
    <property type="entry name" value="FGGY_C"/>
    <property type="match status" value="1"/>
</dbReference>
<dbReference type="EMBL" id="CP003282">
    <property type="protein sequence ID" value="AFG38055.1"/>
    <property type="molecule type" value="Genomic_DNA"/>
</dbReference>
<dbReference type="InterPro" id="IPR018484">
    <property type="entry name" value="FGGY_N"/>
</dbReference>
<feature type="domain" description="Carbohydrate kinase FGGY N-terminal" evidence="5">
    <location>
        <begin position="6"/>
        <end position="99"/>
    </location>
</feature>
<evidence type="ECO:0000256" key="2">
    <source>
        <dbReference type="ARBA" id="ARBA00022679"/>
    </source>
</evidence>
<keyword evidence="3 4" id="KW-0418">Kinase</keyword>
<dbReference type="KEGG" id="sfc:Spiaf_2005"/>
<dbReference type="Gene3D" id="3.30.420.40">
    <property type="match status" value="3"/>
</dbReference>
<dbReference type="InterPro" id="IPR018485">
    <property type="entry name" value="FGGY_C"/>
</dbReference>
<evidence type="ECO:0000259" key="5">
    <source>
        <dbReference type="Pfam" id="PF00370"/>
    </source>
</evidence>
<proteinExistence type="inferred from homology"/>
<dbReference type="GO" id="GO:0016301">
    <property type="term" value="F:kinase activity"/>
    <property type="evidence" value="ECO:0007669"/>
    <property type="project" value="UniProtKB-KW"/>
</dbReference>
<dbReference type="PROSITE" id="PS00445">
    <property type="entry name" value="FGGY_KINASES_2"/>
    <property type="match status" value="1"/>
</dbReference>
<feature type="domain" description="Carbohydrate kinase FGGY N-terminal" evidence="5">
    <location>
        <begin position="109"/>
        <end position="216"/>
    </location>
</feature>
<dbReference type="PATRIC" id="fig|889378.3.peg.1991"/>
<dbReference type="InterPro" id="IPR050406">
    <property type="entry name" value="FGGY_Carb_Kinase"/>
</dbReference>
<evidence type="ECO:0000256" key="3">
    <source>
        <dbReference type="ARBA" id="ARBA00022777"/>
    </source>
</evidence>
<dbReference type="GO" id="GO:0005975">
    <property type="term" value="P:carbohydrate metabolic process"/>
    <property type="evidence" value="ECO:0007669"/>
    <property type="project" value="InterPro"/>
</dbReference>
<evidence type="ECO:0000313" key="7">
    <source>
        <dbReference type="EMBL" id="AFG38055.1"/>
    </source>
</evidence>
<feature type="domain" description="Carbohydrate kinase FGGY C-terminal" evidence="6">
    <location>
        <begin position="255"/>
        <end position="405"/>
    </location>
</feature>
<dbReference type="RefSeq" id="WP_014456038.1">
    <property type="nucleotide sequence ID" value="NC_017098.1"/>
</dbReference>
<keyword evidence="2 4" id="KW-0808">Transferase</keyword>
<dbReference type="SUPFAM" id="SSF53067">
    <property type="entry name" value="Actin-like ATPase domain"/>
    <property type="match status" value="2"/>
</dbReference>